<keyword evidence="4" id="KW-1185">Reference proteome</keyword>
<dbReference type="GO" id="GO:0047661">
    <property type="term" value="F:amino-acid racemase activity"/>
    <property type="evidence" value="ECO:0007669"/>
    <property type="project" value="InterPro"/>
</dbReference>
<evidence type="ECO:0000256" key="1">
    <source>
        <dbReference type="ARBA" id="ARBA00007847"/>
    </source>
</evidence>
<dbReference type="PANTHER" id="PTHR21198">
    <property type="entry name" value="GLUTAMATE RACEMASE"/>
    <property type="match status" value="1"/>
</dbReference>
<sequence length="240" mass="26708">MKDKESVKRAGILGGMGPMATCYFFNRIITHTDAARDQEHIDICILNHATIPDRTSAILTGEAEAFLKEAKEDCRKLADMGAEYIAIPCNTTHYFYDALAEASPIPILHMVRETIKEVITKYPDVQKVGIMATDGTVHANVYGRECAAYGIQAVYPAPLMQTAVMHIIYNEIKKGKVGSLDIFSQVADSLREQGCQVMILACTELSILKDEYPLPDDIVDAMDVLVRRFVEMSGRPYKEL</sequence>
<evidence type="ECO:0000313" key="3">
    <source>
        <dbReference type="EMBL" id="MBC8544062.1"/>
    </source>
</evidence>
<dbReference type="Gene3D" id="3.40.50.1860">
    <property type="match status" value="2"/>
</dbReference>
<dbReference type="NCBIfam" id="TIGR00035">
    <property type="entry name" value="asp_race"/>
    <property type="match status" value="1"/>
</dbReference>
<dbReference type="SUPFAM" id="SSF53681">
    <property type="entry name" value="Aspartate/glutamate racemase"/>
    <property type="match status" value="2"/>
</dbReference>
<dbReference type="InterPro" id="IPR004380">
    <property type="entry name" value="Asp_race"/>
</dbReference>
<organism evidence="3 4">
    <name type="scientific">Bianquea renquensis</name>
    <dbReference type="NCBI Taxonomy" id="2763661"/>
    <lineage>
        <taxon>Bacteria</taxon>
        <taxon>Bacillati</taxon>
        <taxon>Bacillota</taxon>
        <taxon>Clostridia</taxon>
        <taxon>Eubacteriales</taxon>
        <taxon>Bianqueaceae</taxon>
        <taxon>Bianquea</taxon>
    </lineage>
</organism>
<dbReference type="PANTHER" id="PTHR21198:SF7">
    <property type="entry name" value="ASPARTATE-GLUTAMATE RACEMASE FAMILY"/>
    <property type="match status" value="1"/>
</dbReference>
<evidence type="ECO:0000256" key="2">
    <source>
        <dbReference type="ARBA" id="ARBA00023235"/>
    </source>
</evidence>
<dbReference type="InterPro" id="IPR015942">
    <property type="entry name" value="Asp/Glu/hydantoin_racemase"/>
</dbReference>
<dbReference type="EMBL" id="JACRSQ010000016">
    <property type="protein sequence ID" value="MBC8544062.1"/>
    <property type="molecule type" value="Genomic_DNA"/>
</dbReference>
<dbReference type="PROSITE" id="PS00924">
    <property type="entry name" value="ASP_GLU_RACEMASE_2"/>
    <property type="match status" value="1"/>
</dbReference>
<name>A0A926DUJ0_9FIRM</name>
<dbReference type="AlphaFoldDB" id="A0A926DUJ0"/>
<dbReference type="InterPro" id="IPR001920">
    <property type="entry name" value="Asp/Glu_race"/>
</dbReference>
<gene>
    <name evidence="3" type="ORF">H8730_10935</name>
</gene>
<comment type="caution">
    <text evidence="3">The sequence shown here is derived from an EMBL/GenBank/DDBJ whole genome shotgun (WGS) entry which is preliminary data.</text>
</comment>
<comment type="similarity">
    <text evidence="1">Belongs to the aspartate/glutamate racemases family.</text>
</comment>
<protein>
    <submittedName>
        <fullName evidence="3">Aspartate/glutamate racemase family protein</fullName>
    </submittedName>
</protein>
<keyword evidence="2" id="KW-0413">Isomerase</keyword>
<dbReference type="Pfam" id="PF01177">
    <property type="entry name" value="Asp_Glu_race"/>
    <property type="match status" value="1"/>
</dbReference>
<accession>A0A926DUJ0</accession>
<dbReference type="RefSeq" id="WP_177717781.1">
    <property type="nucleotide sequence ID" value="NZ_JACRSQ010000016.1"/>
</dbReference>
<proteinExistence type="inferred from homology"/>
<dbReference type="Proteomes" id="UP000657006">
    <property type="component" value="Unassembled WGS sequence"/>
</dbReference>
<dbReference type="InterPro" id="IPR033134">
    <property type="entry name" value="Asp/Glu_racemase_AS_2"/>
</dbReference>
<reference evidence="3" key="1">
    <citation type="submission" date="2020-08" db="EMBL/GenBank/DDBJ databases">
        <title>Genome public.</title>
        <authorList>
            <person name="Liu C."/>
            <person name="Sun Q."/>
        </authorList>
    </citation>
    <scope>NUCLEOTIDE SEQUENCE</scope>
    <source>
        <strain evidence="3">NSJ-32</strain>
    </source>
</reference>
<evidence type="ECO:0000313" key="4">
    <source>
        <dbReference type="Proteomes" id="UP000657006"/>
    </source>
</evidence>